<evidence type="ECO:0000313" key="1">
    <source>
        <dbReference type="EMBL" id="TCU40037.1"/>
    </source>
</evidence>
<sequence length="119" mass="13033">MTPAASFPDREIVAHKFAGACEADRSYLALLMENAAQDDNLIDGLRRYLDLAAAGPFLNSLKIENCGVWIGEAAPRRLQIRLTETARSSQHPAYLAFRAGLDRSGGLERAYPAARSEKI</sequence>
<reference evidence="1 2" key="1">
    <citation type="submission" date="2019-03" db="EMBL/GenBank/DDBJ databases">
        <title>Genomic Encyclopedia of Type Strains, Phase IV (KMG-V): Genome sequencing to study the core and pangenomes of soil and plant-associated prokaryotes.</title>
        <authorList>
            <person name="Whitman W."/>
        </authorList>
    </citation>
    <scope>NUCLEOTIDE SEQUENCE [LARGE SCALE GENOMIC DNA]</scope>
    <source>
        <strain evidence="1 2">IE4868</strain>
    </source>
</reference>
<comment type="caution">
    <text evidence="1">The sequence shown here is derived from an EMBL/GenBank/DDBJ whole genome shotgun (WGS) entry which is preliminary data.</text>
</comment>
<gene>
    <name evidence="1" type="ORF">EV129_102174</name>
</gene>
<accession>A0A4R3RYV8</accession>
<dbReference type="RefSeq" id="WP_132550278.1">
    <property type="nucleotide sequence ID" value="NZ_SMBK01000002.1"/>
</dbReference>
<proteinExistence type="predicted"/>
<evidence type="ECO:0000313" key="2">
    <source>
        <dbReference type="Proteomes" id="UP000295507"/>
    </source>
</evidence>
<organism evidence="1 2">
    <name type="scientific">Rhizobium azibense</name>
    <dbReference type="NCBI Taxonomy" id="1136135"/>
    <lineage>
        <taxon>Bacteria</taxon>
        <taxon>Pseudomonadati</taxon>
        <taxon>Pseudomonadota</taxon>
        <taxon>Alphaproteobacteria</taxon>
        <taxon>Hyphomicrobiales</taxon>
        <taxon>Rhizobiaceae</taxon>
        <taxon>Rhizobium/Agrobacterium group</taxon>
        <taxon>Rhizobium</taxon>
    </lineage>
</organism>
<dbReference type="AlphaFoldDB" id="A0A4R3RYV8"/>
<dbReference type="Proteomes" id="UP000295507">
    <property type="component" value="Unassembled WGS sequence"/>
</dbReference>
<dbReference type="EMBL" id="SMBK01000002">
    <property type="protein sequence ID" value="TCU40037.1"/>
    <property type="molecule type" value="Genomic_DNA"/>
</dbReference>
<name>A0A4R3RYV8_9HYPH</name>
<protein>
    <submittedName>
        <fullName evidence="1">Uncharacterized protein</fullName>
    </submittedName>
</protein>